<feature type="transmembrane region" description="Helical" evidence="1">
    <location>
        <begin position="20"/>
        <end position="39"/>
    </location>
</feature>
<accession>A0A9E6UNU2</accession>
<reference evidence="2" key="1">
    <citation type="submission" date="2021-08" db="EMBL/GenBank/DDBJ databases">
        <authorList>
            <person name="Zhang H."/>
            <person name="Xu M."/>
            <person name="Yu Z."/>
            <person name="Yang L."/>
            <person name="Cai Y."/>
        </authorList>
    </citation>
    <scope>NUCLEOTIDE SEQUENCE</scope>
    <source>
        <strain evidence="2">CHL1</strain>
    </source>
</reference>
<gene>
    <name evidence="2" type="ORF">K6K41_08755</name>
</gene>
<dbReference type="RefSeq" id="WP_261404786.1">
    <property type="nucleotide sequence ID" value="NZ_CP081869.1"/>
</dbReference>
<dbReference type="EMBL" id="CP081869">
    <property type="protein sequence ID" value="QZO01501.1"/>
    <property type="molecule type" value="Genomic_DNA"/>
</dbReference>
<feature type="transmembrane region" description="Helical" evidence="1">
    <location>
        <begin position="45"/>
        <end position="67"/>
    </location>
</feature>
<dbReference type="Proteomes" id="UP000825701">
    <property type="component" value="Chromosome"/>
</dbReference>
<protein>
    <recommendedName>
        <fullName evidence="4">Acyltransferase</fullName>
    </recommendedName>
</protein>
<evidence type="ECO:0000313" key="3">
    <source>
        <dbReference type="Proteomes" id="UP000825701"/>
    </source>
</evidence>
<organism evidence="2 3">
    <name type="scientific">Chenggangzhangella methanolivorans</name>
    <dbReference type="NCBI Taxonomy" id="1437009"/>
    <lineage>
        <taxon>Bacteria</taxon>
        <taxon>Pseudomonadati</taxon>
        <taxon>Pseudomonadota</taxon>
        <taxon>Alphaproteobacteria</taxon>
        <taxon>Hyphomicrobiales</taxon>
        <taxon>Methylopilaceae</taxon>
        <taxon>Chenggangzhangella</taxon>
    </lineage>
</organism>
<name>A0A9E6UNU2_9HYPH</name>
<sequence>MVYLGLSRRLEFRILKGRDYSYGVYLYGYPLQQALIQLFPGVWSVATFFAASVAASLAMAAFSWNVIEKPILRLRRRWSVAAQIHAGPETAPTAEARALQAQPAAVAVR</sequence>
<keyword evidence="1" id="KW-1133">Transmembrane helix</keyword>
<evidence type="ECO:0000256" key="1">
    <source>
        <dbReference type="SAM" id="Phobius"/>
    </source>
</evidence>
<evidence type="ECO:0000313" key="2">
    <source>
        <dbReference type="EMBL" id="QZO01501.1"/>
    </source>
</evidence>
<keyword evidence="3" id="KW-1185">Reference proteome</keyword>
<proteinExistence type="predicted"/>
<dbReference type="AlphaFoldDB" id="A0A9E6UNU2"/>
<evidence type="ECO:0008006" key="4">
    <source>
        <dbReference type="Google" id="ProtNLM"/>
    </source>
</evidence>
<keyword evidence="1" id="KW-0472">Membrane</keyword>
<keyword evidence="1" id="KW-0812">Transmembrane</keyword>
<dbReference type="KEGG" id="cmet:K6K41_08755"/>